<evidence type="ECO:0000313" key="3">
    <source>
        <dbReference type="EMBL" id="MCS3918820.1"/>
    </source>
</evidence>
<evidence type="ECO:0000256" key="1">
    <source>
        <dbReference type="ARBA" id="ARBA00010751"/>
    </source>
</evidence>
<dbReference type="Gene3D" id="3.30.110.70">
    <property type="entry name" value="Hypothetical protein apc22750. Chain B"/>
    <property type="match status" value="1"/>
</dbReference>
<dbReference type="PANTHER" id="PTHR34068:SF2">
    <property type="entry name" value="UPF0145 PROTEIN SCO3412"/>
    <property type="match status" value="1"/>
</dbReference>
<dbReference type="SUPFAM" id="SSF117782">
    <property type="entry name" value="YbjQ-like"/>
    <property type="match status" value="1"/>
</dbReference>
<keyword evidence="4" id="KW-1185">Reference proteome</keyword>
<dbReference type="InterPro" id="IPR002765">
    <property type="entry name" value="UPF0145_YbjQ-like"/>
</dbReference>
<dbReference type="Proteomes" id="UP001204798">
    <property type="component" value="Unassembled WGS sequence"/>
</dbReference>
<accession>A0ABT2EPK7</accession>
<dbReference type="InterPro" id="IPR035439">
    <property type="entry name" value="UPF0145_dom_sf"/>
</dbReference>
<name>A0ABT2EPK7_9BACT</name>
<organism evidence="3 4">
    <name type="scientific">Candidatus Fervidibacter sacchari</name>
    <dbReference type="NCBI Taxonomy" id="1448929"/>
    <lineage>
        <taxon>Bacteria</taxon>
        <taxon>Candidatus Fervidibacterota</taxon>
        <taxon>Candidatus Fervidibacter</taxon>
    </lineage>
</organism>
<dbReference type="Pfam" id="PF01906">
    <property type="entry name" value="YbjQ_1"/>
    <property type="match status" value="1"/>
</dbReference>
<comment type="similarity">
    <text evidence="1 2">Belongs to the UPF0145 family.</text>
</comment>
<dbReference type="EMBL" id="JANUCP010000002">
    <property type="protein sequence ID" value="MCS3918820.1"/>
    <property type="molecule type" value="Genomic_DNA"/>
</dbReference>
<dbReference type="RefSeq" id="WP_259094868.1">
    <property type="nucleotide sequence ID" value="NZ_CP130454.1"/>
</dbReference>
<reference evidence="3 4" key="1">
    <citation type="submission" date="2022-08" db="EMBL/GenBank/DDBJ databases">
        <title>Bacterial and archaeal communities from various locations to study Microbial Dark Matter (Phase II).</title>
        <authorList>
            <person name="Stepanauskas R."/>
        </authorList>
    </citation>
    <scope>NUCLEOTIDE SEQUENCE [LARGE SCALE GENOMIC DNA]</scope>
    <source>
        <strain evidence="3 4">PD1</strain>
    </source>
</reference>
<gene>
    <name evidence="3" type="ORF">M2350_001220</name>
</gene>
<sequence>MILVTLPEVPGHRVVKVLGVVKGSTVRAKHIGKDILAGLRQIVGGEIREYTEMLAEARAEAERRMIEEAEKLGANAIVNIRYTTSSVMANAAEILAYGTAVWVEPEA</sequence>
<protein>
    <recommendedName>
        <fullName evidence="2">UPF0145 protein M2350_001220</fullName>
    </recommendedName>
</protein>
<comment type="caution">
    <text evidence="3">The sequence shown here is derived from an EMBL/GenBank/DDBJ whole genome shotgun (WGS) entry which is preliminary data.</text>
</comment>
<evidence type="ECO:0000313" key="4">
    <source>
        <dbReference type="Proteomes" id="UP001204798"/>
    </source>
</evidence>
<evidence type="ECO:0000256" key="2">
    <source>
        <dbReference type="HAMAP-Rule" id="MF_00338"/>
    </source>
</evidence>
<proteinExistence type="inferred from homology"/>
<dbReference type="PANTHER" id="PTHR34068">
    <property type="entry name" value="UPF0145 PROTEIN YBJQ"/>
    <property type="match status" value="1"/>
</dbReference>
<dbReference type="HAMAP" id="MF_00338">
    <property type="entry name" value="UPF0145"/>
    <property type="match status" value="1"/>
</dbReference>